<dbReference type="Pfam" id="PF12796">
    <property type="entry name" value="Ank_2"/>
    <property type="match status" value="1"/>
</dbReference>
<evidence type="ECO:0000256" key="1">
    <source>
        <dbReference type="ARBA" id="ARBA00022737"/>
    </source>
</evidence>
<dbReference type="Gene3D" id="1.25.40.20">
    <property type="entry name" value="Ankyrin repeat-containing domain"/>
    <property type="match status" value="1"/>
</dbReference>
<evidence type="ECO:0000256" key="2">
    <source>
        <dbReference type="ARBA" id="ARBA00023043"/>
    </source>
</evidence>
<sequence length="425" mass="45294">MGTPAIVGHQGWTPLQQACGQGKGESGKAAHLLLEAGAEFNACPGVGFAHTALQAACECPNPSVRVVNFLLDFEAHIQATSHSGEPTAVQAAVLAGNLEVLKVLIKRGAFQNNSPPGNTFSATAALQAVSAGPRERTVRNIERYIHTITLLLAHGADVNAPPAANTRYRALQRAAWQNQVEIYKKLLEAGADANGKQHPSTCKTAIQAGAKCGPMIDLLMAHGAKINAAPSIPGRTTLQHAAAMPGGNLSLMRKITGYGADVNQGPAPSWGRTALQEASHYGSYGVVVALAEEYNANINGPTAIGRGPLKALEACAFRGSISNLGHTSLHILEFLLEKGANITPNMLQFTAAKGKEDTVRVQLSYRAQIYIPPTPFEHEPIPWGNYRPLGRDMYNTARMNYQEGVTIVLRCWLHEPERPTVGSSQ</sequence>
<name>A0AAD4FCT3_9PLEO</name>
<evidence type="ECO:0000256" key="3">
    <source>
        <dbReference type="PROSITE-ProRule" id="PRU00023"/>
    </source>
</evidence>
<evidence type="ECO:0000313" key="4">
    <source>
        <dbReference type="EMBL" id="KAG9188109.1"/>
    </source>
</evidence>
<evidence type="ECO:0000313" key="5">
    <source>
        <dbReference type="Proteomes" id="UP001199106"/>
    </source>
</evidence>
<dbReference type="EMBL" id="JAANER010000006">
    <property type="protein sequence ID" value="KAG9188109.1"/>
    <property type="molecule type" value="Genomic_DNA"/>
</dbReference>
<comment type="caution">
    <text evidence="4">The sequence shown here is derived from an EMBL/GenBank/DDBJ whole genome shotgun (WGS) entry which is preliminary data.</text>
</comment>
<dbReference type="SUPFAM" id="SSF48403">
    <property type="entry name" value="Ankyrin repeat"/>
    <property type="match status" value="1"/>
</dbReference>
<keyword evidence="5" id="KW-1185">Reference proteome</keyword>
<organism evidence="4 5">
    <name type="scientific">Alternaria panax</name>
    <dbReference type="NCBI Taxonomy" id="48097"/>
    <lineage>
        <taxon>Eukaryota</taxon>
        <taxon>Fungi</taxon>
        <taxon>Dikarya</taxon>
        <taxon>Ascomycota</taxon>
        <taxon>Pezizomycotina</taxon>
        <taxon>Dothideomycetes</taxon>
        <taxon>Pleosporomycetidae</taxon>
        <taxon>Pleosporales</taxon>
        <taxon>Pleosporineae</taxon>
        <taxon>Pleosporaceae</taxon>
        <taxon>Alternaria</taxon>
        <taxon>Alternaria sect. Panax</taxon>
    </lineage>
</organism>
<evidence type="ECO:0008006" key="6">
    <source>
        <dbReference type="Google" id="ProtNLM"/>
    </source>
</evidence>
<feature type="repeat" description="ANK" evidence="3">
    <location>
        <begin position="166"/>
        <end position="198"/>
    </location>
</feature>
<dbReference type="AlphaFoldDB" id="A0AAD4FCT3"/>
<dbReference type="Proteomes" id="UP001199106">
    <property type="component" value="Unassembled WGS sequence"/>
</dbReference>
<dbReference type="SMART" id="SM00248">
    <property type="entry name" value="ANK"/>
    <property type="match status" value="7"/>
</dbReference>
<dbReference type="InterPro" id="IPR002110">
    <property type="entry name" value="Ankyrin_rpt"/>
</dbReference>
<reference evidence="4" key="1">
    <citation type="submission" date="2021-07" db="EMBL/GenBank/DDBJ databases">
        <title>Genome Resource of American Ginseng Black Spot Pathogen Alternaria panax.</title>
        <authorList>
            <person name="Qiu C."/>
            <person name="Wang W."/>
            <person name="Liu Z."/>
        </authorList>
    </citation>
    <scope>NUCLEOTIDE SEQUENCE</scope>
    <source>
        <strain evidence="4">BNCC115425</strain>
    </source>
</reference>
<keyword evidence="1" id="KW-0677">Repeat</keyword>
<dbReference type="InterPro" id="IPR036770">
    <property type="entry name" value="Ankyrin_rpt-contain_sf"/>
</dbReference>
<proteinExistence type="predicted"/>
<keyword evidence="2 3" id="KW-0040">ANK repeat</keyword>
<dbReference type="PANTHER" id="PTHR24123">
    <property type="entry name" value="ANKYRIN REPEAT-CONTAINING"/>
    <property type="match status" value="1"/>
</dbReference>
<dbReference type="PANTHER" id="PTHR24123:SF33">
    <property type="entry name" value="PROTEIN HOS4"/>
    <property type="match status" value="1"/>
</dbReference>
<feature type="repeat" description="ANK" evidence="3">
    <location>
        <begin position="10"/>
        <end position="45"/>
    </location>
</feature>
<dbReference type="InterPro" id="IPR051165">
    <property type="entry name" value="Multifunctional_ANK_Repeat"/>
</dbReference>
<protein>
    <recommendedName>
        <fullName evidence="6">Ankyrin</fullName>
    </recommendedName>
</protein>
<dbReference type="PROSITE" id="PS50297">
    <property type="entry name" value="ANK_REP_REGION"/>
    <property type="match status" value="1"/>
</dbReference>
<dbReference type="PROSITE" id="PS50088">
    <property type="entry name" value="ANK_REPEAT"/>
    <property type="match status" value="2"/>
</dbReference>
<accession>A0AAD4FCT3</accession>
<gene>
    <name evidence="4" type="ORF">G6011_02032</name>
</gene>